<proteinExistence type="predicted"/>
<keyword evidence="1" id="KW-0732">Signal</keyword>
<reference evidence="2 3" key="1">
    <citation type="journal article" date="2013" name="Genome Announc.">
        <title>Draft genome sequence of MKD8, a conjugal recipient Mycobacterium smegmatis strain.</title>
        <authorList>
            <person name="Gray T.A."/>
            <person name="Palumbo M.J."/>
            <person name="Derbyshire K.M."/>
        </authorList>
    </citation>
    <scope>NUCLEOTIDE SEQUENCE [LARGE SCALE GENOMIC DNA]</scope>
    <source>
        <strain evidence="2 3">MKD8</strain>
    </source>
</reference>
<dbReference type="PROSITE" id="PS51257">
    <property type="entry name" value="PROKAR_LIPOPROTEIN"/>
    <property type="match status" value="1"/>
</dbReference>
<accession>A0A2U9PX79</accession>
<evidence type="ECO:0000313" key="2">
    <source>
        <dbReference type="EMBL" id="AWT56347.1"/>
    </source>
</evidence>
<evidence type="ECO:0008006" key="4">
    <source>
        <dbReference type="Google" id="ProtNLM"/>
    </source>
</evidence>
<sequence>MTTAPKAAAVLFALTLLTASCTRVVDGRSVAGPDLAGGAASGASAAECEEVDAPLTDIEAQAAGEPILRIPQPQGWTRNTMLDSELIRFAMSNPALGTEEFAPTAVVTLETARGEQDPELVFENQREALETGLGATNISSEKHTLCGLPAETIHYQMPQMGGLEPHPAIVVGAVLHTETKTFVAAVTVQTTDPDNPAYQRDAETIIKGFQILPPGER</sequence>
<gene>
    <name evidence="2" type="ORF">D806_054000</name>
</gene>
<dbReference type="Gene3D" id="3.40.1000.10">
    <property type="entry name" value="Mog1/PsbP, alpha/beta/alpha sandwich"/>
    <property type="match status" value="1"/>
</dbReference>
<reference evidence="3" key="2">
    <citation type="submission" date="2018-03" db="EMBL/GenBank/DDBJ databases">
        <authorList>
            <person name="Derbyshire K."/>
            <person name="Gray T.A."/>
            <person name="Champion M."/>
        </authorList>
    </citation>
    <scope>NUCLEOTIDE SEQUENCE [LARGE SCALE GENOMIC DNA]</scope>
    <source>
        <strain evidence="3">MKD8</strain>
    </source>
</reference>
<dbReference type="AlphaFoldDB" id="A0A2U9PX79"/>
<dbReference type="Proteomes" id="UP000011200">
    <property type="component" value="Chromosome"/>
</dbReference>
<name>A0A2U9PX79_MYCSE</name>
<organism evidence="2 3">
    <name type="scientific">Mycolicibacterium smegmatis (strain MKD8)</name>
    <name type="common">Mycobacterium smegmatis</name>
    <dbReference type="NCBI Taxonomy" id="1214915"/>
    <lineage>
        <taxon>Bacteria</taxon>
        <taxon>Bacillati</taxon>
        <taxon>Actinomycetota</taxon>
        <taxon>Actinomycetes</taxon>
        <taxon>Mycobacteriales</taxon>
        <taxon>Mycobacteriaceae</taxon>
        <taxon>Mycolicibacterium</taxon>
    </lineage>
</organism>
<dbReference type="EMBL" id="CP027541">
    <property type="protein sequence ID" value="AWT56347.1"/>
    <property type="molecule type" value="Genomic_DNA"/>
</dbReference>
<evidence type="ECO:0000313" key="3">
    <source>
        <dbReference type="Proteomes" id="UP000011200"/>
    </source>
</evidence>
<dbReference type="RefSeq" id="WP_003896916.1">
    <property type="nucleotide sequence ID" value="NZ_CP027541.1"/>
</dbReference>
<dbReference type="Pfam" id="PF10738">
    <property type="entry name" value="Lpp-LpqN"/>
    <property type="match status" value="1"/>
</dbReference>
<evidence type="ECO:0000256" key="1">
    <source>
        <dbReference type="ARBA" id="ARBA00022729"/>
    </source>
</evidence>
<protein>
    <recommendedName>
        <fullName evidence="4">Lipoprotein LpqN</fullName>
    </recommendedName>
</protein>
<dbReference type="InterPro" id="IPR019674">
    <property type="entry name" value="Lipoprotein_LpqN/LpqT-like"/>
</dbReference>